<protein>
    <submittedName>
        <fullName evidence="2">DUF296 domain-containing protein</fullName>
    </submittedName>
</protein>
<dbReference type="InterPro" id="IPR005175">
    <property type="entry name" value="PPC_dom"/>
</dbReference>
<accession>A0A7C0VAM7</accession>
<dbReference type="SUPFAM" id="SSF117856">
    <property type="entry name" value="AF0104/ALDC/Ptd012-like"/>
    <property type="match status" value="1"/>
</dbReference>
<dbReference type="PANTHER" id="PTHR34988">
    <property type="entry name" value="PROTEIN, PUTATIVE-RELATED"/>
    <property type="match status" value="1"/>
</dbReference>
<organism evidence="2">
    <name type="scientific">candidate division WOR-3 bacterium</name>
    <dbReference type="NCBI Taxonomy" id="2052148"/>
    <lineage>
        <taxon>Bacteria</taxon>
        <taxon>Bacteria division WOR-3</taxon>
    </lineage>
</organism>
<dbReference type="PROSITE" id="PS51742">
    <property type="entry name" value="PPC"/>
    <property type="match status" value="1"/>
</dbReference>
<dbReference type="InterPro" id="IPR025707">
    <property type="entry name" value="DNA_bp_PD1"/>
</dbReference>
<feature type="domain" description="PPC" evidence="1">
    <location>
        <begin position="4"/>
        <end position="141"/>
    </location>
</feature>
<dbReference type="Proteomes" id="UP000885847">
    <property type="component" value="Unassembled WGS sequence"/>
</dbReference>
<comment type="caution">
    <text evidence="2">The sequence shown here is derived from an EMBL/GenBank/DDBJ whole genome shotgun (WGS) entry which is preliminary data.</text>
</comment>
<dbReference type="EMBL" id="DQWE01000132">
    <property type="protein sequence ID" value="HDI82713.1"/>
    <property type="molecule type" value="Genomic_DNA"/>
</dbReference>
<dbReference type="Pfam" id="PF03479">
    <property type="entry name" value="PCC"/>
    <property type="match status" value="1"/>
</dbReference>
<evidence type="ECO:0000313" key="2">
    <source>
        <dbReference type="EMBL" id="HDI82713.1"/>
    </source>
</evidence>
<evidence type="ECO:0000259" key="1">
    <source>
        <dbReference type="PROSITE" id="PS51742"/>
    </source>
</evidence>
<sequence>MEIYRSGKGIFVVLKKGEMLMESITDACKKIGIDSGFVSGIGAIEDVLLGAFNTEKREYIKKKFSGSHELLSLTGNISKKGNGEYVVHLHCIIGDEDTKVYGGHLFNARVSVTCEIFIHIEDFGLIRRMDSETGLFLIKKEE</sequence>
<name>A0A7C0VAM7_UNCW3</name>
<proteinExistence type="predicted"/>
<dbReference type="PIRSF" id="PIRSF016702">
    <property type="entry name" value="DNA_bp_PD1"/>
    <property type="match status" value="1"/>
</dbReference>
<reference evidence="2" key="1">
    <citation type="journal article" date="2020" name="mSystems">
        <title>Genome- and Community-Level Interaction Insights into Carbon Utilization and Element Cycling Functions of Hydrothermarchaeota in Hydrothermal Sediment.</title>
        <authorList>
            <person name="Zhou Z."/>
            <person name="Liu Y."/>
            <person name="Xu W."/>
            <person name="Pan J."/>
            <person name="Luo Z.H."/>
            <person name="Li M."/>
        </authorList>
    </citation>
    <scope>NUCLEOTIDE SEQUENCE [LARGE SCALE GENOMIC DNA]</scope>
    <source>
        <strain evidence="2">HyVt-102</strain>
    </source>
</reference>
<gene>
    <name evidence="2" type="ORF">ENF18_02835</name>
</gene>
<dbReference type="CDD" id="cd11378">
    <property type="entry name" value="DUF296"/>
    <property type="match status" value="1"/>
</dbReference>
<dbReference type="Gene3D" id="3.30.1330.80">
    <property type="entry name" value="Hypothetical protein, similar to alpha- acetolactate decarboxylase, domain 2"/>
    <property type="match status" value="1"/>
</dbReference>
<dbReference type="PANTHER" id="PTHR34988:SF1">
    <property type="entry name" value="DNA-BINDING PROTEIN"/>
    <property type="match status" value="1"/>
</dbReference>
<dbReference type="AlphaFoldDB" id="A0A7C0VAM7"/>